<keyword evidence="2" id="KW-1133">Transmembrane helix</keyword>
<feature type="compositionally biased region" description="Low complexity" evidence="1">
    <location>
        <begin position="105"/>
        <end position="115"/>
    </location>
</feature>
<evidence type="ECO:0000256" key="1">
    <source>
        <dbReference type="SAM" id="MobiDB-lite"/>
    </source>
</evidence>
<organism evidence="3 4">
    <name type="scientific">Penicillium nordicum</name>
    <dbReference type="NCBI Taxonomy" id="229535"/>
    <lineage>
        <taxon>Eukaryota</taxon>
        <taxon>Fungi</taxon>
        <taxon>Dikarya</taxon>
        <taxon>Ascomycota</taxon>
        <taxon>Pezizomycotina</taxon>
        <taxon>Eurotiomycetes</taxon>
        <taxon>Eurotiomycetidae</taxon>
        <taxon>Eurotiales</taxon>
        <taxon>Aspergillaceae</taxon>
        <taxon>Penicillium</taxon>
    </lineage>
</organism>
<evidence type="ECO:0000256" key="2">
    <source>
        <dbReference type="SAM" id="Phobius"/>
    </source>
</evidence>
<reference evidence="3 4" key="1">
    <citation type="submission" date="2015-08" db="EMBL/GenBank/DDBJ databases">
        <title>Genome sequencing of Penicillium nordicum.</title>
        <authorList>
            <person name="Nguyen H.D."/>
            <person name="Seifert K.A."/>
        </authorList>
    </citation>
    <scope>NUCLEOTIDE SEQUENCE [LARGE SCALE GENOMIC DNA]</scope>
    <source>
        <strain evidence="3 4">DAOMC 185683</strain>
    </source>
</reference>
<feature type="transmembrane region" description="Helical" evidence="2">
    <location>
        <begin position="28"/>
        <end position="51"/>
    </location>
</feature>
<dbReference type="Proteomes" id="UP000037696">
    <property type="component" value="Unassembled WGS sequence"/>
</dbReference>
<comment type="caution">
    <text evidence="3">The sequence shown here is derived from an EMBL/GenBank/DDBJ whole genome shotgun (WGS) entry which is preliminary data.</text>
</comment>
<feature type="compositionally biased region" description="Polar residues" evidence="1">
    <location>
        <begin position="153"/>
        <end position="173"/>
    </location>
</feature>
<keyword evidence="4" id="KW-1185">Reference proteome</keyword>
<dbReference type="OrthoDB" id="4509022at2759"/>
<evidence type="ECO:0000313" key="3">
    <source>
        <dbReference type="EMBL" id="KOS44576.1"/>
    </source>
</evidence>
<feature type="region of interest" description="Disordered" evidence="1">
    <location>
        <begin position="60"/>
        <end position="174"/>
    </location>
</feature>
<keyword evidence="2" id="KW-0812">Transmembrane</keyword>
<dbReference type="AlphaFoldDB" id="A0A0M8P3B6"/>
<accession>A0A0M8P3B6</accession>
<sequence>MILEYWAMSINSVLGPRSDNNYSSRTPVIIIGAIAGSLIFLAMTGSFLYLFSRKERARRRNAQQSEDFSPLEPPPAYKTDELGTPRGLHSQPRPLSSFAPDYSRQAQHAQQYQQQLSRPSYDQPPEYPTLPTYDPSRYQPIRPTSMVGDINAHTYTYNPTNHANQHPGPSSRLSAVHYGDARLATSRPVSMADHGPPIGPVAVPNRSRRQAAMPPPPNPNRQEGRDRRDGRERSASEPMPSAQAVPRQPKPVLSRLITNFR</sequence>
<feature type="compositionally biased region" description="Basic and acidic residues" evidence="1">
    <location>
        <begin position="222"/>
        <end position="235"/>
    </location>
</feature>
<feature type="region of interest" description="Disordered" evidence="1">
    <location>
        <begin position="187"/>
        <end position="261"/>
    </location>
</feature>
<name>A0A0M8P3B6_9EURO</name>
<dbReference type="EMBL" id="LHQQ01000058">
    <property type="protein sequence ID" value="KOS44576.1"/>
    <property type="molecule type" value="Genomic_DNA"/>
</dbReference>
<evidence type="ECO:0000313" key="4">
    <source>
        <dbReference type="Proteomes" id="UP000037696"/>
    </source>
</evidence>
<gene>
    <name evidence="3" type="ORF">ACN38_g4489</name>
</gene>
<proteinExistence type="predicted"/>
<keyword evidence="2" id="KW-0472">Membrane</keyword>
<protein>
    <submittedName>
        <fullName evidence="3">Uncharacterized protein</fullName>
    </submittedName>
</protein>